<evidence type="ECO:0000256" key="5">
    <source>
        <dbReference type="ARBA" id="ARBA00023163"/>
    </source>
</evidence>
<evidence type="ECO:0000256" key="2">
    <source>
        <dbReference type="ARBA" id="ARBA00023015"/>
    </source>
</evidence>
<comment type="caution">
    <text evidence="7">The sequence shown here is derived from an EMBL/GenBank/DDBJ whole genome shotgun (WGS) entry which is preliminary data.</text>
</comment>
<dbReference type="Pfam" id="PF03466">
    <property type="entry name" value="LysR_substrate"/>
    <property type="match status" value="1"/>
</dbReference>
<name>A0A4R5U6N5_9HYPH</name>
<feature type="domain" description="LysR substrate-binding" evidence="6">
    <location>
        <begin position="9"/>
        <end position="110"/>
    </location>
</feature>
<accession>A0A4R5U6N5</accession>
<dbReference type="InterPro" id="IPR050389">
    <property type="entry name" value="LysR-type_TF"/>
</dbReference>
<evidence type="ECO:0000313" key="7">
    <source>
        <dbReference type="EMBL" id="TDK29924.1"/>
    </source>
</evidence>
<reference evidence="7 8" key="1">
    <citation type="submission" date="2019-03" db="EMBL/GenBank/DDBJ databases">
        <title>Rhizobium sp. nov., an bacterium isolated from biocrust in Mu Us Desert.</title>
        <authorList>
            <person name="Lixiong L."/>
        </authorList>
    </citation>
    <scope>NUCLEOTIDE SEQUENCE [LARGE SCALE GENOMIC DNA]</scope>
    <source>
        <strain evidence="7 8">SPY-1</strain>
    </source>
</reference>
<dbReference type="Gene3D" id="3.40.190.10">
    <property type="entry name" value="Periplasmic binding protein-like II"/>
    <property type="match status" value="1"/>
</dbReference>
<gene>
    <name evidence="7" type="ORF">E2F50_22160</name>
</gene>
<dbReference type="PANTHER" id="PTHR30118:SF15">
    <property type="entry name" value="TRANSCRIPTIONAL REGULATORY PROTEIN"/>
    <property type="match status" value="1"/>
</dbReference>
<keyword evidence="4" id="KW-0010">Activator</keyword>
<dbReference type="AlphaFoldDB" id="A0A4R5U6N5"/>
<proteinExistence type="inferred from homology"/>
<protein>
    <recommendedName>
        <fullName evidence="6">LysR substrate-binding domain-containing protein</fullName>
    </recommendedName>
</protein>
<evidence type="ECO:0000256" key="4">
    <source>
        <dbReference type="ARBA" id="ARBA00023159"/>
    </source>
</evidence>
<organism evidence="7 8">
    <name type="scientific">Rhizobium deserti</name>
    <dbReference type="NCBI Taxonomy" id="2547961"/>
    <lineage>
        <taxon>Bacteria</taxon>
        <taxon>Pseudomonadati</taxon>
        <taxon>Pseudomonadota</taxon>
        <taxon>Alphaproteobacteria</taxon>
        <taxon>Hyphomicrobiales</taxon>
        <taxon>Rhizobiaceae</taxon>
        <taxon>Rhizobium/Agrobacterium group</taxon>
        <taxon>Rhizobium</taxon>
    </lineage>
</organism>
<dbReference type="GO" id="GO:0003677">
    <property type="term" value="F:DNA binding"/>
    <property type="evidence" value="ECO:0007669"/>
    <property type="project" value="UniProtKB-KW"/>
</dbReference>
<evidence type="ECO:0000256" key="1">
    <source>
        <dbReference type="ARBA" id="ARBA00009437"/>
    </source>
</evidence>
<dbReference type="Proteomes" id="UP000295238">
    <property type="component" value="Unassembled WGS sequence"/>
</dbReference>
<keyword evidence="3" id="KW-0238">DNA-binding</keyword>
<keyword evidence="5" id="KW-0804">Transcription</keyword>
<dbReference type="EMBL" id="SMTL01000009">
    <property type="protein sequence ID" value="TDK29924.1"/>
    <property type="molecule type" value="Genomic_DNA"/>
</dbReference>
<sequence>MRAELNANHLAIESPAVSEKLIKGGLGSRAARRNIVLRVPHYMGAPFILVETDLIAALPQPLVRAFAAQGQLVEYPLPFLTKTVVFRQFWHRRTHLDPGCMWLRRLIASQFLR</sequence>
<evidence type="ECO:0000313" key="8">
    <source>
        <dbReference type="Proteomes" id="UP000295238"/>
    </source>
</evidence>
<dbReference type="InterPro" id="IPR005119">
    <property type="entry name" value="LysR_subst-bd"/>
</dbReference>
<keyword evidence="2" id="KW-0805">Transcription regulation</keyword>
<keyword evidence="8" id="KW-1185">Reference proteome</keyword>
<dbReference type="SUPFAM" id="SSF53850">
    <property type="entry name" value="Periplasmic binding protein-like II"/>
    <property type="match status" value="1"/>
</dbReference>
<dbReference type="PANTHER" id="PTHR30118">
    <property type="entry name" value="HTH-TYPE TRANSCRIPTIONAL REGULATOR LEUO-RELATED"/>
    <property type="match status" value="1"/>
</dbReference>
<comment type="similarity">
    <text evidence="1">Belongs to the LysR transcriptional regulatory family.</text>
</comment>
<evidence type="ECO:0000259" key="6">
    <source>
        <dbReference type="Pfam" id="PF03466"/>
    </source>
</evidence>
<evidence type="ECO:0000256" key="3">
    <source>
        <dbReference type="ARBA" id="ARBA00023125"/>
    </source>
</evidence>